<dbReference type="InterPro" id="IPR015421">
    <property type="entry name" value="PyrdxlP-dep_Trfase_major"/>
</dbReference>
<evidence type="ECO:0000256" key="2">
    <source>
        <dbReference type="ARBA" id="ARBA00004982"/>
    </source>
</evidence>
<dbReference type="NCBIfam" id="TIGR03542">
    <property type="entry name" value="DAPAT_plant"/>
    <property type="match status" value="1"/>
</dbReference>
<dbReference type="Pfam" id="PF00155">
    <property type="entry name" value="Aminotran_1_2"/>
    <property type="match status" value="1"/>
</dbReference>
<keyword evidence="5 11" id="KW-0032">Aminotransferase</keyword>
<name>A0A1F6CVK0_9BACT</name>
<evidence type="ECO:0000313" key="11">
    <source>
        <dbReference type="EMBL" id="OGG53165.1"/>
    </source>
</evidence>
<evidence type="ECO:0000256" key="4">
    <source>
        <dbReference type="ARBA" id="ARBA00018052"/>
    </source>
</evidence>
<dbReference type="InterPro" id="IPR004839">
    <property type="entry name" value="Aminotransferase_I/II_large"/>
</dbReference>
<dbReference type="InterPro" id="IPR015422">
    <property type="entry name" value="PyrdxlP-dep_Trfase_small"/>
</dbReference>
<evidence type="ECO:0000256" key="8">
    <source>
        <dbReference type="ARBA" id="ARBA00051934"/>
    </source>
</evidence>
<keyword evidence="7" id="KW-0663">Pyridoxal phosphate</keyword>
<dbReference type="GO" id="GO:0010285">
    <property type="term" value="F:L,L-diaminopimelate aminotransferase activity"/>
    <property type="evidence" value="ECO:0007669"/>
    <property type="project" value="UniProtKB-EC"/>
</dbReference>
<protein>
    <recommendedName>
        <fullName evidence="4 9">LL-diaminopimelate aminotransferase</fullName>
        <ecNumber evidence="3 9">2.6.1.83</ecNumber>
    </recommendedName>
</protein>
<dbReference type="STRING" id="1798480.A2851_03700"/>
<dbReference type="GO" id="GO:0009089">
    <property type="term" value="P:lysine biosynthetic process via diaminopimelate"/>
    <property type="evidence" value="ECO:0007669"/>
    <property type="project" value="UniProtKB-UniPathway"/>
</dbReference>
<reference evidence="11 12" key="1">
    <citation type="journal article" date="2016" name="Nat. Commun.">
        <title>Thousands of microbial genomes shed light on interconnected biogeochemical processes in an aquifer system.</title>
        <authorList>
            <person name="Anantharaman K."/>
            <person name="Brown C.T."/>
            <person name="Hug L.A."/>
            <person name="Sharon I."/>
            <person name="Castelle C.J."/>
            <person name="Probst A.J."/>
            <person name="Thomas B.C."/>
            <person name="Singh A."/>
            <person name="Wilkins M.J."/>
            <person name="Karaoz U."/>
            <person name="Brodie E.L."/>
            <person name="Williams K.H."/>
            <person name="Hubbard S.S."/>
            <person name="Banfield J.F."/>
        </authorList>
    </citation>
    <scope>NUCLEOTIDE SEQUENCE [LARGE SCALE GENOMIC DNA]</scope>
</reference>
<comment type="catalytic activity">
    <reaction evidence="8">
        <text>(2S,6S)-2,6-diaminopimelate + 2-oxoglutarate = (S)-2,3,4,5-tetrahydrodipicolinate + L-glutamate + H2O + H(+)</text>
        <dbReference type="Rhea" id="RHEA:23988"/>
        <dbReference type="ChEBI" id="CHEBI:15377"/>
        <dbReference type="ChEBI" id="CHEBI:15378"/>
        <dbReference type="ChEBI" id="CHEBI:16810"/>
        <dbReference type="ChEBI" id="CHEBI:16845"/>
        <dbReference type="ChEBI" id="CHEBI:29985"/>
        <dbReference type="ChEBI" id="CHEBI:57609"/>
        <dbReference type="EC" id="2.6.1.83"/>
    </reaction>
</comment>
<comment type="cofactor">
    <cofactor evidence="1">
        <name>pyridoxal 5'-phosphate</name>
        <dbReference type="ChEBI" id="CHEBI:597326"/>
    </cofactor>
</comment>
<gene>
    <name evidence="11" type="ORF">A2851_03700</name>
</gene>
<keyword evidence="6 11" id="KW-0808">Transferase</keyword>
<dbReference type="AlphaFoldDB" id="A0A1F6CVK0"/>
<evidence type="ECO:0000256" key="5">
    <source>
        <dbReference type="ARBA" id="ARBA00022576"/>
    </source>
</evidence>
<dbReference type="GO" id="GO:0030170">
    <property type="term" value="F:pyridoxal phosphate binding"/>
    <property type="evidence" value="ECO:0007669"/>
    <property type="project" value="UniProtKB-UniRule"/>
</dbReference>
<dbReference type="Proteomes" id="UP000176863">
    <property type="component" value="Unassembled WGS sequence"/>
</dbReference>
<dbReference type="InterPro" id="IPR015424">
    <property type="entry name" value="PyrdxlP-dep_Trfase"/>
</dbReference>
<dbReference type="PANTHER" id="PTHR43144">
    <property type="entry name" value="AMINOTRANSFERASE"/>
    <property type="match status" value="1"/>
</dbReference>
<evidence type="ECO:0000256" key="7">
    <source>
        <dbReference type="ARBA" id="ARBA00022898"/>
    </source>
</evidence>
<dbReference type="CDD" id="cd00609">
    <property type="entry name" value="AAT_like"/>
    <property type="match status" value="1"/>
</dbReference>
<comment type="pathway">
    <text evidence="2">Amino-acid biosynthesis; L-lysine biosynthesis via DAP pathway; LL-2,6-diaminopimelate from (S)-tetrahydrodipicolinate (aminotransferase route): step 1/1.</text>
</comment>
<evidence type="ECO:0000256" key="9">
    <source>
        <dbReference type="NCBIfam" id="TIGR03542"/>
    </source>
</evidence>
<dbReference type="InterPro" id="IPR019942">
    <property type="entry name" value="DapL/ALD1"/>
</dbReference>
<comment type="caution">
    <text evidence="11">The sequence shown here is derived from an EMBL/GenBank/DDBJ whole genome shotgun (WGS) entry which is preliminary data.</text>
</comment>
<evidence type="ECO:0000256" key="6">
    <source>
        <dbReference type="ARBA" id="ARBA00022679"/>
    </source>
</evidence>
<evidence type="ECO:0000256" key="3">
    <source>
        <dbReference type="ARBA" id="ARBA00013138"/>
    </source>
</evidence>
<evidence type="ECO:0000313" key="12">
    <source>
        <dbReference type="Proteomes" id="UP000176863"/>
    </source>
</evidence>
<dbReference type="Gene3D" id="3.40.640.10">
    <property type="entry name" value="Type I PLP-dependent aspartate aminotransferase-like (Major domain)"/>
    <property type="match status" value="1"/>
</dbReference>
<dbReference type="UniPathway" id="UPA00034">
    <property type="reaction ID" value="UER00466"/>
</dbReference>
<evidence type="ECO:0000259" key="10">
    <source>
        <dbReference type="Pfam" id="PF00155"/>
    </source>
</evidence>
<dbReference type="FunFam" id="3.40.640.10:FF:000099">
    <property type="entry name" value="LL-diaminopimelate aminotransferase, chloroplastic"/>
    <property type="match status" value="1"/>
</dbReference>
<dbReference type="Gene3D" id="3.90.1150.10">
    <property type="entry name" value="Aspartate Aminotransferase, domain 1"/>
    <property type="match status" value="1"/>
</dbReference>
<dbReference type="SUPFAM" id="SSF53383">
    <property type="entry name" value="PLP-dependent transferases"/>
    <property type="match status" value="1"/>
</dbReference>
<dbReference type="HAMAP" id="MF_01642">
    <property type="entry name" value="DapL_aminotrans_1"/>
    <property type="match status" value="1"/>
</dbReference>
<accession>A0A1F6CVK0</accession>
<organism evidence="11 12">
    <name type="scientific">Candidatus Kaiserbacteria bacterium RIFCSPHIGHO2_01_FULL_53_29</name>
    <dbReference type="NCBI Taxonomy" id="1798480"/>
    <lineage>
        <taxon>Bacteria</taxon>
        <taxon>Candidatus Kaiseribacteriota</taxon>
    </lineage>
</organism>
<proteinExistence type="inferred from homology"/>
<dbReference type="EMBL" id="MFKT01000016">
    <property type="protein sequence ID" value="OGG53165.1"/>
    <property type="molecule type" value="Genomic_DNA"/>
</dbReference>
<dbReference type="EC" id="2.6.1.83" evidence="3 9"/>
<sequence length="404" mass="44559">MAKINSHYKDVSEGYFFLETTKRAKAFTDSHPGVELLKLGIGNTTEPIVPAVLEGLKRGVEKLGSAETYTGYGDEQGDTRLRGAIAEWYAGRKVSVEPAEVFVSDGAKPDCANISSIFSDESVVAIGDPVYPVYRDSNIIAGKRVVYMPALEENGFIPEPPREPRQGRGEHVDLIFLCSPNNPTGTVITREQLKTFVEYALEHKAIIVFDAAYSEYIRDAALPKSIYEIEGAKQCAIEIQSLSKAAGFTGVRLGWTIVPKELVAEDASTGTLNQMWNRRQTTMFNGASNIAQEGGLAVLSPEGQRQTHEQIDYYMENARIIREGLTKAGYTVFGGVHAPYIWLKCPSGLTSWQFFDQLLEKAHVIATPGSGFGDRGEGYMRVSAYGHRENIERAVRSISENMRV</sequence>
<evidence type="ECO:0000256" key="1">
    <source>
        <dbReference type="ARBA" id="ARBA00001933"/>
    </source>
</evidence>
<feature type="domain" description="Aminotransferase class I/classII large" evidence="10">
    <location>
        <begin position="35"/>
        <end position="398"/>
    </location>
</feature>